<protein>
    <submittedName>
        <fullName evidence="3">Mce-associated membrane protein</fullName>
    </submittedName>
</protein>
<evidence type="ECO:0000313" key="4">
    <source>
        <dbReference type="Proteomes" id="UP000540656"/>
    </source>
</evidence>
<dbReference type="PANTHER" id="PTHR37042">
    <property type="entry name" value="OUTER MEMBRANE PROTEIN RV1973"/>
    <property type="match status" value="1"/>
</dbReference>
<accession>A0A7Y9S2D6</accession>
<keyword evidence="4" id="KW-1185">Reference proteome</keyword>
<sequence length="166" mass="17398">MTILRKHGILLLAAAMVLIGLGAFVLSRGEQTSPSENLAVVDKDLTSQVQTSVAATLVGVLSYDFADPGRSEQVADDKLAGEARKEYDTLVASLREKAAGQELVLSAQVTASAVKELSSSKAKLLVFLDQTSKRAADDEASVSAAQLSITAELVRGDWVVTGLAPL</sequence>
<dbReference type="RefSeq" id="WP_179503015.1">
    <property type="nucleotide sequence ID" value="NZ_JACCAA010000001.1"/>
</dbReference>
<evidence type="ECO:0000256" key="2">
    <source>
        <dbReference type="ARBA" id="ARBA00023136"/>
    </source>
</evidence>
<gene>
    <name evidence="3" type="ORF">BJ980_002954</name>
</gene>
<evidence type="ECO:0000313" key="3">
    <source>
        <dbReference type="EMBL" id="NYG60031.1"/>
    </source>
</evidence>
<keyword evidence="2" id="KW-0472">Membrane</keyword>
<evidence type="ECO:0000256" key="1">
    <source>
        <dbReference type="ARBA" id="ARBA00004370"/>
    </source>
</evidence>
<comment type="subcellular location">
    <subcellularLocation>
        <location evidence="1">Membrane</location>
    </subcellularLocation>
</comment>
<dbReference type="PANTHER" id="PTHR37042:SF4">
    <property type="entry name" value="OUTER MEMBRANE PROTEIN RV1973"/>
    <property type="match status" value="1"/>
</dbReference>
<dbReference type="Proteomes" id="UP000540656">
    <property type="component" value="Unassembled WGS sequence"/>
</dbReference>
<proteinExistence type="predicted"/>
<dbReference type="AlphaFoldDB" id="A0A7Y9S2D6"/>
<dbReference type="EMBL" id="JACCAA010000001">
    <property type="protein sequence ID" value="NYG60031.1"/>
    <property type="molecule type" value="Genomic_DNA"/>
</dbReference>
<reference evidence="3 4" key="1">
    <citation type="submission" date="2020-07" db="EMBL/GenBank/DDBJ databases">
        <title>Sequencing the genomes of 1000 actinobacteria strains.</title>
        <authorList>
            <person name="Klenk H.-P."/>
        </authorList>
    </citation>
    <scope>NUCLEOTIDE SEQUENCE [LARGE SCALE GENOMIC DNA]</scope>
    <source>
        <strain evidence="3 4">DSM 23819</strain>
    </source>
</reference>
<dbReference type="GO" id="GO:0016020">
    <property type="term" value="C:membrane"/>
    <property type="evidence" value="ECO:0007669"/>
    <property type="project" value="UniProtKB-SubCell"/>
</dbReference>
<comment type="caution">
    <text evidence="3">The sequence shown here is derived from an EMBL/GenBank/DDBJ whole genome shotgun (WGS) entry which is preliminary data.</text>
</comment>
<organism evidence="3 4">
    <name type="scientific">Nocardioides daedukensis</name>
    <dbReference type="NCBI Taxonomy" id="634462"/>
    <lineage>
        <taxon>Bacteria</taxon>
        <taxon>Bacillati</taxon>
        <taxon>Actinomycetota</taxon>
        <taxon>Actinomycetes</taxon>
        <taxon>Propionibacteriales</taxon>
        <taxon>Nocardioidaceae</taxon>
        <taxon>Nocardioides</taxon>
    </lineage>
</organism>
<name>A0A7Y9S2D6_9ACTN</name>